<evidence type="ECO:0000313" key="2">
    <source>
        <dbReference type="EMBL" id="MBD8029870.1"/>
    </source>
</evidence>
<dbReference type="EMBL" id="JACSPR010000003">
    <property type="protein sequence ID" value="MBD8029870.1"/>
    <property type="molecule type" value="Genomic_DNA"/>
</dbReference>
<dbReference type="AlphaFoldDB" id="A0A8I0LH29"/>
<evidence type="ECO:0000256" key="1">
    <source>
        <dbReference type="SAM" id="MobiDB-lite"/>
    </source>
</evidence>
<evidence type="ECO:0000313" key="3">
    <source>
        <dbReference type="Proteomes" id="UP000650224"/>
    </source>
</evidence>
<organism evidence="2 3">
    <name type="scientific">Corynebacterium gallinarum</name>
    <dbReference type="NCBI Taxonomy" id="2762214"/>
    <lineage>
        <taxon>Bacteria</taxon>
        <taxon>Bacillati</taxon>
        <taxon>Actinomycetota</taxon>
        <taxon>Actinomycetes</taxon>
        <taxon>Mycobacteriales</taxon>
        <taxon>Corynebacteriaceae</taxon>
        <taxon>Corynebacterium</taxon>
    </lineage>
</organism>
<dbReference type="Proteomes" id="UP000650224">
    <property type="component" value="Unassembled WGS sequence"/>
</dbReference>
<feature type="region of interest" description="Disordered" evidence="1">
    <location>
        <begin position="124"/>
        <end position="154"/>
    </location>
</feature>
<dbReference type="RefSeq" id="WP_191733089.1">
    <property type="nucleotide sequence ID" value="NZ_JACSPR010000003.1"/>
</dbReference>
<gene>
    <name evidence="2" type="ORF">H9627_05935</name>
</gene>
<proteinExistence type="predicted"/>
<accession>A0A8I0LH29</accession>
<keyword evidence="3" id="KW-1185">Reference proteome</keyword>
<sequence>MTTAHYAHIHAMVQTETDPMHRNRLEQFIYALVCAWPNYPIHHAAQAAVQLARPVQIHRAHSLEAVERVVKHIDLRPGQEWEMLGYPPRAGALPILLSDPQDESAPPIAHYLREDVVDPDTGIHPSREEVPGQTAHIAGWRQRRGNPDASRPETYRGFHPALTEDHTRMLGNLWKIGAVAVWERDSSDAASWAELIHPPVEGEAAIPDMTEHDSWYRFRISSHMGRDSFAEIGLCLGNIFCHHLPQVWEENSADGSGVDRRVVLLESEAAGSIAVSRVGGPVRRGTSFFRNALTDDEPLPRDFHLPTVLHAAEQIQDLLQGDTTAVTAAAWFADDPRS</sequence>
<reference evidence="2 3" key="1">
    <citation type="submission" date="2020-08" db="EMBL/GenBank/DDBJ databases">
        <title>A Genomic Blueprint of the Chicken Gut Microbiome.</title>
        <authorList>
            <person name="Gilroy R."/>
            <person name="Ravi A."/>
            <person name="Getino M."/>
            <person name="Pursley I."/>
            <person name="Horton D.L."/>
            <person name="Alikhan N.-F."/>
            <person name="Baker D."/>
            <person name="Gharbi K."/>
            <person name="Hall N."/>
            <person name="Watson M."/>
            <person name="Adriaenssens E.M."/>
            <person name="Foster-Nyarko E."/>
            <person name="Jarju S."/>
            <person name="Secka A."/>
            <person name="Antonio M."/>
            <person name="Oren A."/>
            <person name="Chaudhuri R."/>
            <person name="La Ragione R.M."/>
            <person name="Hildebrand F."/>
            <person name="Pallen M.J."/>
        </authorList>
    </citation>
    <scope>NUCLEOTIDE SEQUENCE [LARGE SCALE GENOMIC DNA]</scope>
    <source>
        <strain evidence="2 3">Sa1YVA5</strain>
    </source>
</reference>
<protein>
    <submittedName>
        <fullName evidence="2">Uncharacterized protein</fullName>
    </submittedName>
</protein>
<comment type="caution">
    <text evidence="2">The sequence shown here is derived from an EMBL/GenBank/DDBJ whole genome shotgun (WGS) entry which is preliminary data.</text>
</comment>
<name>A0A8I0LH29_9CORY</name>